<dbReference type="EMBL" id="JACHIN010000016">
    <property type="protein sequence ID" value="MBB5083311.1"/>
    <property type="molecule type" value="Genomic_DNA"/>
</dbReference>
<feature type="transmembrane region" description="Helical" evidence="2">
    <location>
        <begin position="162"/>
        <end position="180"/>
    </location>
</feature>
<keyword evidence="2" id="KW-0812">Transmembrane</keyword>
<accession>A0A7W8ABP4</accession>
<dbReference type="AlphaFoldDB" id="A0A7W8ABP4"/>
<evidence type="ECO:0000256" key="1">
    <source>
        <dbReference type="SAM" id="MobiDB-lite"/>
    </source>
</evidence>
<comment type="caution">
    <text evidence="3">The sequence shown here is derived from an EMBL/GenBank/DDBJ whole genome shotgun (WGS) entry which is preliminary data.</text>
</comment>
<proteinExistence type="predicted"/>
<feature type="region of interest" description="Disordered" evidence="1">
    <location>
        <begin position="379"/>
        <end position="398"/>
    </location>
</feature>
<evidence type="ECO:0000256" key="2">
    <source>
        <dbReference type="SAM" id="Phobius"/>
    </source>
</evidence>
<organism evidence="3 4">
    <name type="scientific">Nonomuraea endophytica</name>
    <dbReference type="NCBI Taxonomy" id="714136"/>
    <lineage>
        <taxon>Bacteria</taxon>
        <taxon>Bacillati</taxon>
        <taxon>Actinomycetota</taxon>
        <taxon>Actinomycetes</taxon>
        <taxon>Streptosporangiales</taxon>
        <taxon>Streptosporangiaceae</taxon>
        <taxon>Nonomuraea</taxon>
    </lineage>
</organism>
<feature type="transmembrane region" description="Helical" evidence="2">
    <location>
        <begin position="192"/>
        <end position="209"/>
    </location>
</feature>
<feature type="compositionally biased region" description="Basic and acidic residues" evidence="1">
    <location>
        <begin position="388"/>
        <end position="398"/>
    </location>
</feature>
<keyword evidence="2" id="KW-0472">Membrane</keyword>
<name>A0A7W8ABP4_9ACTN</name>
<feature type="transmembrane region" description="Helical" evidence="2">
    <location>
        <begin position="272"/>
        <end position="300"/>
    </location>
</feature>
<feature type="region of interest" description="Disordered" evidence="1">
    <location>
        <begin position="26"/>
        <end position="45"/>
    </location>
</feature>
<evidence type="ECO:0000313" key="4">
    <source>
        <dbReference type="Proteomes" id="UP000568380"/>
    </source>
</evidence>
<keyword evidence="4" id="KW-1185">Reference proteome</keyword>
<feature type="transmembrane region" description="Helical" evidence="2">
    <location>
        <begin position="230"/>
        <end position="252"/>
    </location>
</feature>
<dbReference type="Proteomes" id="UP000568380">
    <property type="component" value="Unassembled WGS sequence"/>
</dbReference>
<gene>
    <name evidence="3" type="ORF">HNR40_008814</name>
</gene>
<protein>
    <submittedName>
        <fullName evidence="3">Uncharacterized protein</fullName>
    </submittedName>
</protein>
<evidence type="ECO:0000313" key="3">
    <source>
        <dbReference type="EMBL" id="MBB5083311.1"/>
    </source>
</evidence>
<keyword evidence="2" id="KW-1133">Transmembrane helix</keyword>
<dbReference type="RefSeq" id="WP_184972274.1">
    <property type="nucleotide sequence ID" value="NZ_JACHIN010000016.1"/>
</dbReference>
<sequence>MKVFRAFRQWWLRRRDLRITGLGGMPFQEAHAPPPPRNSFRPTPVDRAGHLVLTQSYAERLAPGTDELTAGSLDNLINAWHETWQHQAAAEYAGFQVESVVRLNAIEPALAQYEKTDDYLQRRLADARTAVDSARERLAGQDPARPGFADPPLLAGRSPATFLHVVALVMAAGADAAAFWQVMQILLADLPPVAGALIVAGLTTTALYLSHQIGVQAREAGAGTKRRIRWVVLCFLVWLVLGVGAAALRYFFGDAGAPPAIVIGGPAATPDLPAALGMAGVFLALYLATGLVAALGGYLTTHPARSAYARAMRNLRTVTEAAAASSARLSRAQSERMQYAEELREARQRHLAEMGTRAALAEELKQMVRVHHAAYHQDPSATDAMFQSDHRPHWKKDP</sequence>
<reference evidence="3 4" key="1">
    <citation type="submission" date="2020-08" db="EMBL/GenBank/DDBJ databases">
        <title>Genomic Encyclopedia of Type Strains, Phase IV (KMG-IV): sequencing the most valuable type-strain genomes for metagenomic binning, comparative biology and taxonomic classification.</title>
        <authorList>
            <person name="Goeker M."/>
        </authorList>
    </citation>
    <scope>NUCLEOTIDE SEQUENCE [LARGE SCALE GENOMIC DNA]</scope>
    <source>
        <strain evidence="3 4">DSM 45385</strain>
    </source>
</reference>